<dbReference type="GO" id="GO:0005743">
    <property type="term" value="C:mitochondrial inner membrane"/>
    <property type="evidence" value="ECO:0007669"/>
    <property type="project" value="UniProtKB-ARBA"/>
</dbReference>
<dbReference type="InterPro" id="IPR015797">
    <property type="entry name" value="NUDIX_hydrolase-like_dom_sf"/>
</dbReference>
<proteinExistence type="inferred from homology"/>
<gene>
    <name evidence="10" type="primary">LOC107662292</name>
</gene>
<dbReference type="PANTHER" id="PTHR13124:SF12">
    <property type="entry name" value="LARGE RIBOSOMAL SUBUNIT PROTEIN ML46"/>
    <property type="match status" value="1"/>
</dbReference>
<dbReference type="Gene3D" id="3.90.79.10">
    <property type="entry name" value="Nucleoside Triphosphate Pyrophosphohydrolase"/>
    <property type="match status" value="1"/>
</dbReference>
<evidence type="ECO:0000256" key="5">
    <source>
        <dbReference type="ARBA" id="ARBA00023128"/>
    </source>
</evidence>
<dbReference type="PANTHER" id="PTHR13124">
    <property type="entry name" value="39S RIBOSOMAL PROTEIN L46, MITOCHONDRIAL PRECURSOR-RELATED"/>
    <property type="match status" value="1"/>
</dbReference>
<keyword evidence="6" id="KW-0687">Ribonucleoprotein</keyword>
<dbReference type="CDD" id="cd04661">
    <property type="entry name" value="NUDIX_MRP_L46"/>
    <property type="match status" value="1"/>
</dbReference>
<dbReference type="Proteomes" id="UP000472260">
    <property type="component" value="Unassembled WGS sequence"/>
</dbReference>
<evidence type="ECO:0000256" key="1">
    <source>
        <dbReference type="ARBA" id="ARBA00004173"/>
    </source>
</evidence>
<dbReference type="GO" id="GO:0003735">
    <property type="term" value="F:structural constituent of ribosome"/>
    <property type="evidence" value="ECO:0007669"/>
    <property type="project" value="InterPro"/>
</dbReference>
<dbReference type="AlphaFoldDB" id="A0A671KVH1"/>
<dbReference type="GO" id="GO:0005762">
    <property type="term" value="C:mitochondrial large ribosomal subunit"/>
    <property type="evidence" value="ECO:0007669"/>
    <property type="project" value="TreeGrafter"/>
</dbReference>
<evidence type="ECO:0000256" key="7">
    <source>
        <dbReference type="ARBA" id="ARBA00035190"/>
    </source>
</evidence>
<reference evidence="10" key="1">
    <citation type="submission" date="2025-08" db="UniProtKB">
        <authorList>
            <consortium name="Ensembl"/>
        </authorList>
    </citation>
    <scope>IDENTIFICATION</scope>
</reference>
<keyword evidence="4" id="KW-0689">Ribosomal protein</keyword>
<feature type="domain" description="Large ribosomal subunit protein mL46 N-terminal" evidence="9">
    <location>
        <begin position="49"/>
        <end position="140"/>
    </location>
</feature>
<evidence type="ECO:0000256" key="4">
    <source>
        <dbReference type="ARBA" id="ARBA00022980"/>
    </source>
</evidence>
<evidence type="ECO:0000259" key="9">
    <source>
        <dbReference type="Pfam" id="PF11788"/>
    </source>
</evidence>
<dbReference type="InterPro" id="IPR033650">
    <property type="entry name" value="Ribosomal_mL46_NUDIX"/>
</dbReference>
<reference evidence="10" key="2">
    <citation type="submission" date="2025-09" db="UniProtKB">
        <authorList>
            <consortium name="Ensembl"/>
        </authorList>
    </citation>
    <scope>IDENTIFICATION</scope>
</reference>
<name>A0A671KVH1_9TELE</name>
<sequence>MAAPFSRLCRPLWRITTTSTLNKGVRNVSSSRQQWSAQNVKTAGAASPWALHGALCLQRLPVVSQDGSPIEEDFMELMHLMELERSLLSDHELRLLEDAARMSRKQEEDYDSDEEDYRDNEIVTAQDLEDIWEQKPKQFQPAPRSQGKHYFGSDHVFKIFQSYKTCRMFTNYSTGVDEKDVSSSERCLADSLILLAKKDVGSQKLWLLPQIQWQTGETLRQTAERALASLPGADKKATFLGSAPCGFYKYKYPKEIQKEGSVGAKVFFFKAVLSSHKHLPLEKNSFAWVKKEELQDFLKPEYLKQVRRFIMAL</sequence>
<keyword evidence="3" id="KW-0809">Transit peptide</keyword>
<evidence type="ECO:0000256" key="3">
    <source>
        <dbReference type="ARBA" id="ARBA00022946"/>
    </source>
</evidence>
<organism evidence="10 11">
    <name type="scientific">Sinocyclocheilus anshuiensis</name>
    <dbReference type="NCBI Taxonomy" id="1608454"/>
    <lineage>
        <taxon>Eukaryota</taxon>
        <taxon>Metazoa</taxon>
        <taxon>Chordata</taxon>
        <taxon>Craniata</taxon>
        <taxon>Vertebrata</taxon>
        <taxon>Euteleostomi</taxon>
        <taxon>Actinopterygii</taxon>
        <taxon>Neopterygii</taxon>
        <taxon>Teleostei</taxon>
        <taxon>Ostariophysi</taxon>
        <taxon>Cypriniformes</taxon>
        <taxon>Cyprinidae</taxon>
        <taxon>Cyprininae</taxon>
        <taxon>Sinocyclocheilus</taxon>
    </lineage>
</organism>
<comment type="subcellular location">
    <subcellularLocation>
        <location evidence="1">Mitochondrion</location>
    </subcellularLocation>
</comment>
<dbReference type="Ensembl" id="ENSSANT00000011379.1">
    <property type="protein sequence ID" value="ENSSANP00000010628.1"/>
    <property type="gene ID" value="ENSSANG00000005835.1"/>
</dbReference>
<dbReference type="FunFam" id="3.90.79.10:FF:000018">
    <property type="entry name" value="39S ribosomal protein L46, mitochondrial"/>
    <property type="match status" value="1"/>
</dbReference>
<evidence type="ECO:0000256" key="2">
    <source>
        <dbReference type="ARBA" id="ARBA00009070"/>
    </source>
</evidence>
<keyword evidence="5" id="KW-0496">Mitochondrion</keyword>
<evidence type="ECO:0000256" key="6">
    <source>
        <dbReference type="ARBA" id="ARBA00023274"/>
    </source>
</evidence>
<dbReference type="InterPro" id="IPR040008">
    <property type="entry name" value="Ribosomal_mL46"/>
</dbReference>
<dbReference type="SUPFAM" id="SSF55811">
    <property type="entry name" value="Nudix"/>
    <property type="match status" value="1"/>
</dbReference>
<dbReference type="InterPro" id="IPR021757">
    <property type="entry name" value="Ribosomal_mL46_N"/>
</dbReference>
<evidence type="ECO:0000313" key="10">
    <source>
        <dbReference type="Ensembl" id="ENSSANP00000010628.1"/>
    </source>
</evidence>
<comment type="similarity">
    <text evidence="2">Belongs to the mitochondrion-specific ribosomal protein mL46 family.</text>
</comment>
<keyword evidence="11" id="KW-1185">Reference proteome</keyword>
<evidence type="ECO:0000256" key="8">
    <source>
        <dbReference type="ARBA" id="ARBA00035534"/>
    </source>
</evidence>
<accession>A0A671KVH1</accession>
<evidence type="ECO:0000313" key="11">
    <source>
        <dbReference type="Proteomes" id="UP000472260"/>
    </source>
</evidence>
<protein>
    <recommendedName>
        <fullName evidence="7">Large ribosomal subunit protein mL46</fullName>
    </recommendedName>
    <alternativeName>
        <fullName evidence="8">39S ribosomal protein L46, mitochondrial</fullName>
    </alternativeName>
</protein>
<dbReference type="Pfam" id="PF11788">
    <property type="entry name" value="MRP-L46"/>
    <property type="match status" value="1"/>
</dbReference>